<evidence type="ECO:0000313" key="8">
    <source>
        <dbReference type="EMBL" id="TDQ41021.1"/>
    </source>
</evidence>
<dbReference type="Pfam" id="PF02687">
    <property type="entry name" value="FtsX"/>
    <property type="match status" value="1"/>
</dbReference>
<dbReference type="OrthoDB" id="1705903at2"/>
<keyword evidence="3 6" id="KW-0812">Transmembrane</keyword>
<feature type="transmembrane region" description="Helical" evidence="6">
    <location>
        <begin position="148"/>
        <end position="169"/>
    </location>
</feature>
<dbReference type="GO" id="GO:0005886">
    <property type="term" value="C:plasma membrane"/>
    <property type="evidence" value="ECO:0007669"/>
    <property type="project" value="UniProtKB-SubCell"/>
</dbReference>
<feature type="transmembrane region" description="Helical" evidence="6">
    <location>
        <begin position="103"/>
        <end position="128"/>
    </location>
</feature>
<feature type="domain" description="ABC3 transporter permease C-terminal" evidence="7">
    <location>
        <begin position="59"/>
        <end position="179"/>
    </location>
</feature>
<keyword evidence="9" id="KW-1185">Reference proteome</keyword>
<evidence type="ECO:0000256" key="5">
    <source>
        <dbReference type="ARBA" id="ARBA00023136"/>
    </source>
</evidence>
<reference evidence="8 9" key="1">
    <citation type="submission" date="2019-03" db="EMBL/GenBank/DDBJ databases">
        <title>Genomic Encyclopedia of Type Strains, Phase IV (KMG-IV): sequencing the most valuable type-strain genomes for metagenomic binning, comparative biology and taxonomic classification.</title>
        <authorList>
            <person name="Goeker M."/>
        </authorList>
    </citation>
    <scope>NUCLEOTIDE SEQUENCE [LARGE SCALE GENOMIC DNA]</scope>
    <source>
        <strain evidence="8 9">DSM 28697</strain>
    </source>
</reference>
<keyword evidence="5 6" id="KW-0472">Membrane</keyword>
<name>A0A4R6U4F6_9BACI</name>
<dbReference type="AlphaFoldDB" id="A0A4R6U4F6"/>
<dbReference type="EMBL" id="SNYJ01000004">
    <property type="protein sequence ID" value="TDQ41021.1"/>
    <property type="molecule type" value="Genomic_DNA"/>
</dbReference>
<feature type="transmembrane region" description="Helical" evidence="6">
    <location>
        <begin position="553"/>
        <end position="580"/>
    </location>
</feature>
<keyword evidence="4 6" id="KW-1133">Transmembrane helix</keyword>
<protein>
    <submittedName>
        <fullName evidence="8">Putative ABC transport system permease protein</fullName>
    </submittedName>
</protein>
<dbReference type="InterPro" id="IPR027022">
    <property type="entry name" value="ABC_permease_BceB-typ"/>
</dbReference>
<feature type="transmembrane region" description="Helical" evidence="6">
    <location>
        <begin position="284"/>
        <end position="306"/>
    </location>
</feature>
<comment type="subcellular location">
    <subcellularLocation>
        <location evidence="1 6">Cell membrane</location>
        <topology evidence="1 6">Multi-pass membrane protein</topology>
    </subcellularLocation>
</comment>
<organism evidence="8 9">
    <name type="scientific">Aureibacillus halotolerans</name>
    <dbReference type="NCBI Taxonomy" id="1508390"/>
    <lineage>
        <taxon>Bacteria</taxon>
        <taxon>Bacillati</taxon>
        <taxon>Bacillota</taxon>
        <taxon>Bacilli</taxon>
        <taxon>Bacillales</taxon>
        <taxon>Bacillaceae</taxon>
        <taxon>Aureibacillus</taxon>
    </lineage>
</organism>
<dbReference type="GO" id="GO:0055085">
    <property type="term" value="P:transmembrane transport"/>
    <property type="evidence" value="ECO:0007669"/>
    <property type="project" value="UniProtKB-UniRule"/>
</dbReference>
<evidence type="ECO:0000313" key="9">
    <source>
        <dbReference type="Proteomes" id="UP000295632"/>
    </source>
</evidence>
<sequence length="617" mass="69580">MLFKVSLSSFKKLWKDYLVLLFGLIVSISIFYMFMTLAMNRDFLQANSLINSIMFVFIVGAVILSLITIVYIFYAISFILTLRQKELGMYMMLGAKKSKVTRLIFFETMSLGVIAIALGIVLGIGLAMVVADMMMQQIGLSSEGFYPLYVPSMLITFVFYITLFFLTALMNAGRVASKSVLALLQANQIQERTIKAGAKTIFAAFLGLVFLLMGYTSLVLTEQLREIGVLVSTFATTAGTYLLFMSLFPLLVNGLKKNRVLNEKGLNAFTLAQLRFRAASLTRVLGTVAMLIALGLGALAGGLAFYHNIVQQSGMMHYHDVIIHDPVDADEQALNQMQPEEQARYRYKMTEDAVYLAKEELVQQPPKYLEFFKQSEPPRVVTPSEPLTEAVYTAFEGEETHALLPRDWLAAIQIELNLGYEMVGGRNLFVVEHFAEAPGDEHQIVIAHVDNYLQYEPLLLEIEKRQMALVQENVEYGMEFTGTAYGAHLNLKVNTGGTIFMGFFLGVAFLLMMASVLMFKLLSSGPQDKQRYEMLRKIGVSEERLSASIYKELFPIFAFPGLVGILHVIVGMNLFQFIVFDPYEKLWIPIAIFMVIYGLYYYFTVMLYKRIVLPKEA</sequence>
<dbReference type="Proteomes" id="UP000295632">
    <property type="component" value="Unassembled WGS sequence"/>
</dbReference>
<dbReference type="PIRSF" id="PIRSF018968">
    <property type="entry name" value="ABC_permease_BceB"/>
    <property type="match status" value="1"/>
</dbReference>
<evidence type="ECO:0000256" key="3">
    <source>
        <dbReference type="ARBA" id="ARBA00022692"/>
    </source>
</evidence>
<feature type="transmembrane region" description="Helical" evidence="6">
    <location>
        <begin position="227"/>
        <end position="252"/>
    </location>
</feature>
<feature type="transmembrane region" description="Helical" evidence="6">
    <location>
        <begin position="586"/>
        <end position="608"/>
    </location>
</feature>
<feature type="transmembrane region" description="Helical" evidence="6">
    <location>
        <begin position="17"/>
        <end position="35"/>
    </location>
</feature>
<evidence type="ECO:0000256" key="2">
    <source>
        <dbReference type="ARBA" id="ARBA00022475"/>
    </source>
</evidence>
<comment type="similarity">
    <text evidence="6">Belongs to the ABC-4 integral membrane protein family.</text>
</comment>
<dbReference type="PANTHER" id="PTHR46795">
    <property type="entry name" value="ABC TRANSPORTER PERMEASE-RELATED-RELATED"/>
    <property type="match status" value="1"/>
</dbReference>
<proteinExistence type="inferred from homology"/>
<feature type="transmembrane region" description="Helical" evidence="6">
    <location>
        <begin position="201"/>
        <end position="221"/>
    </location>
</feature>
<comment type="caution">
    <text evidence="8">The sequence shown here is derived from an EMBL/GenBank/DDBJ whole genome shotgun (WGS) entry which is preliminary data.</text>
</comment>
<accession>A0A4R6U4F6</accession>
<dbReference type="PANTHER" id="PTHR46795:SF3">
    <property type="entry name" value="ABC TRANSPORTER PERMEASE"/>
    <property type="match status" value="1"/>
</dbReference>
<dbReference type="InterPro" id="IPR052536">
    <property type="entry name" value="ABC-4_Integral_Memb_Prot"/>
</dbReference>
<keyword evidence="6" id="KW-0813">Transport</keyword>
<feature type="transmembrane region" description="Helical" evidence="6">
    <location>
        <begin position="55"/>
        <end position="82"/>
    </location>
</feature>
<dbReference type="InterPro" id="IPR003838">
    <property type="entry name" value="ABC3_permease_C"/>
</dbReference>
<evidence type="ECO:0000256" key="4">
    <source>
        <dbReference type="ARBA" id="ARBA00022989"/>
    </source>
</evidence>
<dbReference type="RefSeq" id="WP_133579629.1">
    <property type="nucleotide sequence ID" value="NZ_SNYJ01000004.1"/>
</dbReference>
<evidence type="ECO:0000256" key="6">
    <source>
        <dbReference type="PIRNR" id="PIRNR018968"/>
    </source>
</evidence>
<feature type="transmembrane region" description="Helical" evidence="6">
    <location>
        <begin position="499"/>
        <end position="522"/>
    </location>
</feature>
<keyword evidence="2 6" id="KW-1003">Cell membrane</keyword>
<gene>
    <name evidence="8" type="ORF">EV213_10418</name>
</gene>
<evidence type="ECO:0000259" key="7">
    <source>
        <dbReference type="Pfam" id="PF02687"/>
    </source>
</evidence>
<evidence type="ECO:0000256" key="1">
    <source>
        <dbReference type="ARBA" id="ARBA00004651"/>
    </source>
</evidence>